<keyword evidence="8" id="KW-0902">Two-component regulatory system</keyword>
<keyword evidence="5" id="KW-0547">Nucleotide-binding</keyword>
<dbReference type="Proteomes" id="UP000580861">
    <property type="component" value="Unassembled WGS sequence"/>
</dbReference>
<evidence type="ECO:0000256" key="4">
    <source>
        <dbReference type="ARBA" id="ARBA00022679"/>
    </source>
</evidence>
<dbReference type="Pfam" id="PF02518">
    <property type="entry name" value="HATPase_c"/>
    <property type="match status" value="1"/>
</dbReference>
<dbReference type="Gene3D" id="3.30.565.10">
    <property type="entry name" value="Histidine kinase-like ATPase, C-terminal domain"/>
    <property type="match status" value="1"/>
</dbReference>
<keyword evidence="10" id="KW-1133">Transmembrane helix</keyword>
<dbReference type="InterPro" id="IPR050482">
    <property type="entry name" value="Sensor_HK_TwoCompSys"/>
</dbReference>
<dbReference type="PANTHER" id="PTHR24421:SF10">
    <property type="entry name" value="NITRATE_NITRITE SENSOR PROTEIN NARQ"/>
    <property type="match status" value="1"/>
</dbReference>
<evidence type="ECO:0000256" key="5">
    <source>
        <dbReference type="ARBA" id="ARBA00022741"/>
    </source>
</evidence>
<evidence type="ECO:0000256" key="10">
    <source>
        <dbReference type="SAM" id="Phobius"/>
    </source>
</evidence>
<dbReference type="InterPro" id="IPR011712">
    <property type="entry name" value="Sig_transdc_His_kin_sub3_dim/P"/>
</dbReference>
<dbReference type="Gene3D" id="1.20.5.1930">
    <property type="match status" value="1"/>
</dbReference>
<feature type="transmembrane region" description="Helical" evidence="10">
    <location>
        <begin position="93"/>
        <end position="111"/>
    </location>
</feature>
<keyword evidence="4" id="KW-0808">Transferase</keyword>
<keyword evidence="10" id="KW-0812">Transmembrane</keyword>
<evidence type="ECO:0000256" key="6">
    <source>
        <dbReference type="ARBA" id="ARBA00022777"/>
    </source>
</evidence>
<dbReference type="AlphaFoldDB" id="A0A841ARB5"/>
<dbReference type="Pfam" id="PF07730">
    <property type="entry name" value="HisKA_3"/>
    <property type="match status" value="1"/>
</dbReference>
<keyword evidence="9" id="KW-0175">Coiled coil</keyword>
<dbReference type="CDD" id="cd16917">
    <property type="entry name" value="HATPase_UhpB-NarQ-NarX-like"/>
    <property type="match status" value="1"/>
</dbReference>
<keyword evidence="3" id="KW-0597">Phosphoprotein</keyword>
<dbReference type="EC" id="2.7.13.3" evidence="2"/>
<proteinExistence type="predicted"/>
<feature type="domain" description="Signal transduction histidine kinase subgroup 3 dimerisation and phosphoacceptor" evidence="12">
    <location>
        <begin position="173"/>
        <end position="239"/>
    </location>
</feature>
<evidence type="ECO:0000256" key="1">
    <source>
        <dbReference type="ARBA" id="ARBA00000085"/>
    </source>
</evidence>
<feature type="transmembrane region" description="Helical" evidence="10">
    <location>
        <begin position="118"/>
        <end position="137"/>
    </location>
</feature>
<dbReference type="GO" id="GO:0000155">
    <property type="term" value="F:phosphorelay sensor kinase activity"/>
    <property type="evidence" value="ECO:0007669"/>
    <property type="project" value="InterPro"/>
</dbReference>
<evidence type="ECO:0000259" key="11">
    <source>
        <dbReference type="Pfam" id="PF02518"/>
    </source>
</evidence>
<dbReference type="InterPro" id="IPR003594">
    <property type="entry name" value="HATPase_dom"/>
</dbReference>
<feature type="transmembrane region" description="Helical" evidence="10">
    <location>
        <begin position="33"/>
        <end position="53"/>
    </location>
</feature>
<evidence type="ECO:0000256" key="8">
    <source>
        <dbReference type="ARBA" id="ARBA00023012"/>
    </source>
</evidence>
<evidence type="ECO:0000256" key="2">
    <source>
        <dbReference type="ARBA" id="ARBA00012438"/>
    </source>
</evidence>
<evidence type="ECO:0000313" key="14">
    <source>
        <dbReference type="Proteomes" id="UP000580861"/>
    </source>
</evidence>
<evidence type="ECO:0000256" key="3">
    <source>
        <dbReference type="ARBA" id="ARBA00022553"/>
    </source>
</evidence>
<protein>
    <recommendedName>
        <fullName evidence="2">histidine kinase</fullName>
        <ecNumber evidence="2">2.7.13.3</ecNumber>
    </recommendedName>
</protein>
<evidence type="ECO:0000256" key="9">
    <source>
        <dbReference type="SAM" id="Coils"/>
    </source>
</evidence>
<feature type="transmembrane region" description="Helical" evidence="10">
    <location>
        <begin position="7"/>
        <end position="27"/>
    </location>
</feature>
<dbReference type="EMBL" id="JACHMX010000001">
    <property type="protein sequence ID" value="MBB5851369.1"/>
    <property type="molecule type" value="Genomic_DNA"/>
</dbReference>
<comment type="caution">
    <text evidence="13">The sequence shown here is derived from an EMBL/GenBank/DDBJ whole genome shotgun (WGS) entry which is preliminary data.</text>
</comment>
<evidence type="ECO:0000259" key="12">
    <source>
        <dbReference type="Pfam" id="PF07730"/>
    </source>
</evidence>
<dbReference type="RefSeq" id="WP_184893062.1">
    <property type="nucleotide sequence ID" value="NZ_JACHMX010000001.1"/>
</dbReference>
<keyword evidence="14" id="KW-1185">Reference proteome</keyword>
<comment type="catalytic activity">
    <reaction evidence="1">
        <text>ATP + protein L-histidine = ADP + protein N-phospho-L-histidine.</text>
        <dbReference type="EC" id="2.7.13.3"/>
    </reaction>
</comment>
<dbReference type="InterPro" id="IPR036890">
    <property type="entry name" value="HATPase_C_sf"/>
</dbReference>
<feature type="coiled-coil region" evidence="9">
    <location>
        <begin position="154"/>
        <end position="181"/>
    </location>
</feature>
<evidence type="ECO:0000313" key="13">
    <source>
        <dbReference type="EMBL" id="MBB5851369.1"/>
    </source>
</evidence>
<dbReference type="GO" id="GO:0016020">
    <property type="term" value="C:membrane"/>
    <property type="evidence" value="ECO:0007669"/>
    <property type="project" value="InterPro"/>
</dbReference>
<feature type="transmembrane region" description="Helical" evidence="10">
    <location>
        <begin position="60"/>
        <end position="87"/>
    </location>
</feature>
<name>A0A841ARB5_9PSEU</name>
<evidence type="ECO:0000256" key="7">
    <source>
        <dbReference type="ARBA" id="ARBA00022840"/>
    </source>
</evidence>
<gene>
    <name evidence="13" type="ORF">HDA45_001456</name>
</gene>
<reference evidence="13 14" key="1">
    <citation type="submission" date="2020-08" db="EMBL/GenBank/DDBJ databases">
        <title>Sequencing the genomes of 1000 actinobacteria strains.</title>
        <authorList>
            <person name="Klenk H.-P."/>
        </authorList>
    </citation>
    <scope>NUCLEOTIDE SEQUENCE [LARGE SCALE GENOMIC DNA]</scope>
    <source>
        <strain evidence="13 14">DSM 45272</strain>
    </source>
</reference>
<dbReference type="SUPFAM" id="SSF55874">
    <property type="entry name" value="ATPase domain of HSP90 chaperone/DNA topoisomerase II/histidine kinase"/>
    <property type="match status" value="1"/>
</dbReference>
<dbReference type="PANTHER" id="PTHR24421">
    <property type="entry name" value="NITRATE/NITRITE SENSOR PROTEIN NARX-RELATED"/>
    <property type="match status" value="1"/>
</dbReference>
<keyword evidence="6 13" id="KW-0418">Kinase</keyword>
<keyword evidence="7" id="KW-0067">ATP-binding</keyword>
<dbReference type="GO" id="GO:0005524">
    <property type="term" value="F:ATP binding"/>
    <property type="evidence" value="ECO:0007669"/>
    <property type="project" value="UniProtKB-KW"/>
</dbReference>
<feature type="domain" description="Histidine kinase/HSP90-like ATPase" evidence="11">
    <location>
        <begin position="289"/>
        <end position="378"/>
    </location>
</feature>
<dbReference type="GO" id="GO:0046983">
    <property type="term" value="F:protein dimerization activity"/>
    <property type="evidence" value="ECO:0007669"/>
    <property type="project" value="InterPro"/>
</dbReference>
<accession>A0A841ARB5</accession>
<organism evidence="13 14">
    <name type="scientific">Amycolatopsis umgeniensis</name>
    <dbReference type="NCBI Taxonomy" id="336628"/>
    <lineage>
        <taxon>Bacteria</taxon>
        <taxon>Bacillati</taxon>
        <taxon>Actinomycetota</taxon>
        <taxon>Actinomycetes</taxon>
        <taxon>Pseudonocardiales</taxon>
        <taxon>Pseudonocardiaceae</taxon>
        <taxon>Amycolatopsis</taxon>
    </lineage>
</organism>
<keyword evidence="10" id="KW-0472">Membrane</keyword>
<sequence>MTVLAEVLLAGFVAGVTIFLSDLLPAWGWPEVFSPSAPVLTAVIACAVVLTVARRRFAVTALLAATVLFGLFPATGVALAVIAYTAGTRDRRWPLFGLAALLPAAVVLLTQPAFRWQYVLVVIAVSTVSCLVLPALVGAMQAQQVRLVVALRERAESLAEARQVTRERARLEERSRIAEEMHDQLGHRLSLITMFSGALEVAAEGRDPELRQAARHVRTTAKVALEELRQSLGILRPGGEPVEPAEATDAAGTESDIADLVASSRDAGLDVTFEWRGTDLDGVRPPVRRAVHRVVREALTNVHKHAAAASVSVVVDHGPDLVKIVVRNGAEPVVGERLPGTGRGLVGLRERVRLLGGTFTAGPDPDGGFAVTADLPKRADAPLAEEAGEDPPVADTGKRPGRILSGLMLTTGLAAVAALLLTTLAFVPPLTPADHEDPLASVKIGMTPEEVEAWFGPNEPSAQVAAQGHEPPIPEDTYCVYAPADDPPDAETAAIFRFCFGDNGLVEKTWFEVPVPR</sequence>